<accession>A0A0N1F4M1</accession>
<proteinExistence type="predicted"/>
<name>A0A0N1F4M1_9HYPH</name>
<comment type="caution">
    <text evidence="1">The sequence shown here is derived from an EMBL/GenBank/DDBJ whole genome shotgun (WGS) entry which is preliminary data.</text>
</comment>
<gene>
    <name evidence="1" type="ORF">AE618_12125</name>
</gene>
<dbReference type="OrthoDB" id="8161671at2"/>
<organism evidence="1 2">
    <name type="scientific">Bosea vaviloviae</name>
    <dbReference type="NCBI Taxonomy" id="1526658"/>
    <lineage>
        <taxon>Bacteria</taxon>
        <taxon>Pseudomonadati</taxon>
        <taxon>Pseudomonadota</taxon>
        <taxon>Alphaproteobacteria</taxon>
        <taxon>Hyphomicrobiales</taxon>
        <taxon>Boseaceae</taxon>
        <taxon>Bosea</taxon>
    </lineage>
</organism>
<dbReference type="EMBL" id="LGSZ01000040">
    <property type="protein sequence ID" value="KPH80523.1"/>
    <property type="molecule type" value="Genomic_DNA"/>
</dbReference>
<dbReference type="RefSeq" id="WP_054209318.1">
    <property type="nucleotide sequence ID" value="NZ_LGSZ01000040.1"/>
</dbReference>
<keyword evidence="2" id="KW-1185">Reference proteome</keyword>
<dbReference type="Proteomes" id="UP000037822">
    <property type="component" value="Unassembled WGS sequence"/>
</dbReference>
<dbReference type="AlphaFoldDB" id="A0A0N1F4M1"/>
<evidence type="ECO:0000313" key="1">
    <source>
        <dbReference type="EMBL" id="KPH80523.1"/>
    </source>
</evidence>
<dbReference type="PATRIC" id="fig|1526658.3.peg.3858"/>
<reference evidence="1 2" key="1">
    <citation type="submission" date="2015-07" db="EMBL/GenBank/DDBJ databases">
        <title>Whole genome sequencing of Bosea vaviloviae isolated from cave pool.</title>
        <authorList>
            <person name="Tan N.E.H."/>
            <person name="Lee Y.P."/>
            <person name="Gan H.M."/>
            <person name="Barton H."/>
            <person name="Savka M.A."/>
        </authorList>
    </citation>
    <scope>NUCLEOTIDE SEQUENCE [LARGE SCALE GENOMIC DNA]</scope>
    <source>
        <strain evidence="1 2">SD260</strain>
    </source>
</reference>
<protein>
    <submittedName>
        <fullName evidence="1">Uncharacterized protein</fullName>
    </submittedName>
</protein>
<evidence type="ECO:0000313" key="2">
    <source>
        <dbReference type="Proteomes" id="UP000037822"/>
    </source>
</evidence>
<sequence length="197" mass="20982">MSRLADLLIAASAAFRAERDDADQRVFTEVKAELDRFDLADLLKDSTRAPTARVCLMRAKPVPGIDGNRDLDVSVAIVVVAARSGRANPEFSSADMAALQLLDICTDVLMRDPYVGLGQLQAAELGDQLVALSEQSNANGIAIALQEVKWRLLQVKTARAAIRSVIGTSDEAQPDQLAINGNDPVLPPVGSVPPVTP</sequence>